<dbReference type="InterPro" id="IPR043128">
    <property type="entry name" value="Rev_trsase/Diguanyl_cyclase"/>
</dbReference>
<dbReference type="EMBL" id="QGNW01000035">
    <property type="protein sequence ID" value="RVX10165.1"/>
    <property type="molecule type" value="Genomic_DNA"/>
</dbReference>
<dbReference type="Gene3D" id="3.30.70.270">
    <property type="match status" value="1"/>
</dbReference>
<dbReference type="SUPFAM" id="SSF56672">
    <property type="entry name" value="DNA/RNA polymerases"/>
    <property type="match status" value="1"/>
</dbReference>
<protein>
    <submittedName>
        <fullName evidence="3">Retrovirus-related Pol polyprotein from transposon opus</fullName>
    </submittedName>
</protein>
<evidence type="ECO:0000313" key="4">
    <source>
        <dbReference type="Proteomes" id="UP000288805"/>
    </source>
</evidence>
<dbReference type="InterPro" id="IPR000477">
    <property type="entry name" value="RT_dom"/>
</dbReference>
<keyword evidence="1" id="KW-1133">Transmembrane helix</keyword>
<dbReference type="InterPro" id="IPR043502">
    <property type="entry name" value="DNA/RNA_pol_sf"/>
</dbReference>
<dbReference type="PANTHER" id="PTHR24559">
    <property type="entry name" value="TRANSPOSON TY3-I GAG-POL POLYPROTEIN"/>
    <property type="match status" value="1"/>
</dbReference>
<comment type="caution">
    <text evidence="3">The sequence shown here is derived from an EMBL/GenBank/DDBJ whole genome shotgun (WGS) entry which is preliminary data.</text>
</comment>
<dbReference type="Gene3D" id="3.30.420.10">
    <property type="entry name" value="Ribonuclease H-like superfamily/Ribonuclease H"/>
    <property type="match status" value="1"/>
</dbReference>
<dbReference type="CDD" id="cd01647">
    <property type="entry name" value="RT_LTR"/>
    <property type="match status" value="1"/>
</dbReference>
<feature type="domain" description="Reverse transcriptase" evidence="2">
    <location>
        <begin position="314"/>
        <end position="438"/>
    </location>
</feature>
<dbReference type="PANTHER" id="PTHR24559:SF450">
    <property type="entry name" value="RNA-DIRECTED DNA POLYMERASE HOMOLOG"/>
    <property type="match status" value="1"/>
</dbReference>
<dbReference type="GO" id="GO:0003676">
    <property type="term" value="F:nucleic acid binding"/>
    <property type="evidence" value="ECO:0007669"/>
    <property type="project" value="InterPro"/>
</dbReference>
<keyword evidence="1" id="KW-0812">Transmembrane</keyword>
<name>A0A438JMJ7_VITVI</name>
<dbReference type="InterPro" id="IPR036397">
    <property type="entry name" value="RNaseH_sf"/>
</dbReference>
<evidence type="ECO:0000256" key="1">
    <source>
        <dbReference type="SAM" id="Phobius"/>
    </source>
</evidence>
<dbReference type="Proteomes" id="UP000288805">
    <property type="component" value="Unassembled WGS sequence"/>
</dbReference>
<proteinExistence type="predicted"/>
<dbReference type="InterPro" id="IPR053134">
    <property type="entry name" value="RNA-dir_DNA_polymerase"/>
</dbReference>
<feature type="transmembrane region" description="Helical" evidence="1">
    <location>
        <begin position="20"/>
        <end position="38"/>
    </location>
</feature>
<dbReference type="Pfam" id="PF00078">
    <property type="entry name" value="RVT_1"/>
    <property type="match status" value="1"/>
</dbReference>
<sequence>MLLAEKGELPTRFGSATLGILLLQDIAVVPLLVILPVLESQSKDFYLDLIVNDGSSGKRTIDDNDGLKKSSNDSTGLTSLFATSRKWTTTTTNAGGKSVWKSMVEVQFARSQLQIAIFATPIHYECMSVRIGELLGAVMTTTSNEGFLMNKISFVYLFEMVMIFDFHNEGIFNKGTMELGHLSNNCSNRLSVNFIEEGGSEEEQVLEEDIYEGAEFAKGDALVKALNLKTEKHPSLYKIAWIKKDPKVQVLEVCKVPLSIGKYYKDEIICDVVDMVVCHILLGKPWHYDVDATYKGLIRESMSPCAVPALLTPKKLEGAVVFTKLDLRSGYRQIRIRQGDEWKTDFKTKDGLYEWLVMPFVLSNAPSTFMRLMNYILHSFIGKFVVVCFDDILIYSKDEEEHLSHLREVLLALQANKLYINLKKCSFMTSHLLFLGFIMGKDGIRVDETKVKPIRECPAPKTVLLGIGAVLSQEGRLVEFFSEKPKQWDAALPQIEFAFNSMPNRSTKKTPFEVVYTSVPRHTVDLIRLPLSHDVNPNAEEFAERIQ</sequence>
<evidence type="ECO:0000259" key="2">
    <source>
        <dbReference type="Pfam" id="PF00078"/>
    </source>
</evidence>
<dbReference type="AlphaFoldDB" id="A0A438JMJ7"/>
<accession>A0A438JMJ7</accession>
<reference evidence="3 4" key="1">
    <citation type="journal article" date="2018" name="PLoS Genet.">
        <title>Population sequencing reveals clonal diversity and ancestral inbreeding in the grapevine cultivar Chardonnay.</title>
        <authorList>
            <person name="Roach M.J."/>
            <person name="Johnson D.L."/>
            <person name="Bohlmann J."/>
            <person name="van Vuuren H.J."/>
            <person name="Jones S.J."/>
            <person name="Pretorius I.S."/>
            <person name="Schmidt S.A."/>
            <person name="Borneman A.R."/>
        </authorList>
    </citation>
    <scope>NUCLEOTIDE SEQUENCE [LARGE SCALE GENOMIC DNA]</scope>
    <source>
        <strain evidence="4">cv. Chardonnay</strain>
        <tissue evidence="3">Leaf</tissue>
    </source>
</reference>
<keyword evidence="1" id="KW-0472">Membrane</keyword>
<gene>
    <name evidence="3" type="primary">pol_1283</name>
    <name evidence="3" type="ORF">CK203_016069</name>
</gene>
<evidence type="ECO:0000313" key="3">
    <source>
        <dbReference type="EMBL" id="RVX10165.1"/>
    </source>
</evidence>
<organism evidence="3 4">
    <name type="scientific">Vitis vinifera</name>
    <name type="common">Grape</name>
    <dbReference type="NCBI Taxonomy" id="29760"/>
    <lineage>
        <taxon>Eukaryota</taxon>
        <taxon>Viridiplantae</taxon>
        <taxon>Streptophyta</taxon>
        <taxon>Embryophyta</taxon>
        <taxon>Tracheophyta</taxon>
        <taxon>Spermatophyta</taxon>
        <taxon>Magnoliopsida</taxon>
        <taxon>eudicotyledons</taxon>
        <taxon>Gunneridae</taxon>
        <taxon>Pentapetalae</taxon>
        <taxon>rosids</taxon>
        <taxon>Vitales</taxon>
        <taxon>Vitaceae</taxon>
        <taxon>Viteae</taxon>
        <taxon>Vitis</taxon>
    </lineage>
</organism>
<dbReference type="Gene3D" id="3.10.10.10">
    <property type="entry name" value="HIV Type 1 Reverse Transcriptase, subunit A, domain 1"/>
    <property type="match status" value="1"/>
</dbReference>